<dbReference type="RefSeq" id="XP_003738288.1">
    <property type="nucleotide sequence ID" value="XM_003738240.1"/>
</dbReference>
<keyword evidence="6" id="KW-1185">Reference proteome</keyword>
<evidence type="ECO:0000313" key="6">
    <source>
        <dbReference type="Proteomes" id="UP000694867"/>
    </source>
</evidence>
<keyword evidence="3" id="KW-0862">Zinc</keyword>
<dbReference type="Gene3D" id="2.20.25.240">
    <property type="match status" value="1"/>
</dbReference>
<evidence type="ECO:0000259" key="5">
    <source>
        <dbReference type="Pfam" id="PF10551"/>
    </source>
</evidence>
<evidence type="ECO:0000259" key="4">
    <source>
        <dbReference type="Pfam" id="PF04500"/>
    </source>
</evidence>
<protein>
    <submittedName>
        <fullName evidence="7">Uncharacterized protein LOC100897810</fullName>
    </submittedName>
</protein>
<feature type="domain" description="FLYWCH-type" evidence="4">
    <location>
        <begin position="17"/>
        <end position="69"/>
    </location>
</feature>
<dbReference type="Pfam" id="PF10551">
    <property type="entry name" value="MULE"/>
    <property type="match status" value="1"/>
</dbReference>
<proteinExistence type="predicted"/>
<dbReference type="Proteomes" id="UP000694867">
    <property type="component" value="Unplaced"/>
</dbReference>
<sequence>MNTFMYLLAKIVVHDRRRKLAHDGFLYNFDKYSADGGTLYWRCEPKGRCNGRVHTIDGDVVRTINEHTHDSDPARIQTKQAVAEIKARAQETMEGCSQVINATLLKLPEYVMGVMPTKSALKKTVQNARGERFSAPAAPTSSAELSIPEGYRTYETSPGVFEDFLLADSGPELDRILIFGRSRNIEELRYSKMWFVDGTFSIVPPLSYQVYVILAEMNQTVHPFLYVLLPNKSGSTYTRMFTMIRSLDESIEPETISCDYELAAINSIREVFPNANIAGCYFHLMQNLKKHVNTSGLTTKYRNDPEFASYAKMIGALAYVPPQDVEKAFELLSEESPAELEPLLNYFGDTYLGRPDRRGRRRNPRFPISIWKVYERTIQGCHRTNNHAEAANRRIQTEFNMDHPSIWMFIDALKRSQKNRDFEYESLVAGAAGPTTLKKYEVANRNTLRLKDASRKIIAVNNFFAFQYRDDKTAYDNVTEFKRLKKALDDASAKMDEDI</sequence>
<evidence type="ECO:0000256" key="1">
    <source>
        <dbReference type="ARBA" id="ARBA00022723"/>
    </source>
</evidence>
<dbReference type="GO" id="GO:0008270">
    <property type="term" value="F:zinc ion binding"/>
    <property type="evidence" value="ECO:0007669"/>
    <property type="project" value="UniProtKB-KW"/>
</dbReference>
<gene>
    <name evidence="7" type="primary">LOC100897810</name>
</gene>
<reference evidence="7" key="1">
    <citation type="submission" date="2025-08" db="UniProtKB">
        <authorList>
            <consortium name="RefSeq"/>
        </authorList>
    </citation>
    <scope>IDENTIFICATION</scope>
</reference>
<keyword evidence="2" id="KW-0863">Zinc-finger</keyword>
<dbReference type="KEGG" id="goe:100897810"/>
<name>A0AAJ6VV97_9ACAR</name>
<evidence type="ECO:0000313" key="7">
    <source>
        <dbReference type="RefSeq" id="XP_003738288.1"/>
    </source>
</evidence>
<keyword evidence="1" id="KW-0479">Metal-binding</keyword>
<dbReference type="AlphaFoldDB" id="A0AAJ6VV97"/>
<evidence type="ECO:0000256" key="3">
    <source>
        <dbReference type="ARBA" id="ARBA00022833"/>
    </source>
</evidence>
<dbReference type="InterPro" id="IPR018289">
    <property type="entry name" value="MULE_transposase_dom"/>
</dbReference>
<dbReference type="Pfam" id="PF04500">
    <property type="entry name" value="FLYWCH"/>
    <property type="match status" value="1"/>
</dbReference>
<feature type="domain" description="MULE transposase" evidence="5">
    <location>
        <begin position="194"/>
        <end position="287"/>
    </location>
</feature>
<dbReference type="GeneID" id="100897810"/>
<dbReference type="PANTHER" id="PTHR47160:SF10">
    <property type="entry name" value="MULE TRANSPOSASE DOMAIN-CONTAINING PROTEIN"/>
    <property type="match status" value="1"/>
</dbReference>
<accession>A0AAJ6VV97</accession>
<dbReference type="PANTHER" id="PTHR47160">
    <property type="entry name" value="PUTATIVE-RELATED"/>
    <property type="match status" value="1"/>
</dbReference>
<feature type="non-terminal residue" evidence="7">
    <location>
        <position position="499"/>
    </location>
</feature>
<organism evidence="6 7">
    <name type="scientific">Galendromus occidentalis</name>
    <name type="common">western predatory mite</name>
    <dbReference type="NCBI Taxonomy" id="34638"/>
    <lineage>
        <taxon>Eukaryota</taxon>
        <taxon>Metazoa</taxon>
        <taxon>Ecdysozoa</taxon>
        <taxon>Arthropoda</taxon>
        <taxon>Chelicerata</taxon>
        <taxon>Arachnida</taxon>
        <taxon>Acari</taxon>
        <taxon>Parasitiformes</taxon>
        <taxon>Mesostigmata</taxon>
        <taxon>Gamasina</taxon>
        <taxon>Phytoseioidea</taxon>
        <taxon>Phytoseiidae</taxon>
        <taxon>Typhlodrominae</taxon>
        <taxon>Galendromus</taxon>
    </lineage>
</organism>
<evidence type="ECO:0000256" key="2">
    <source>
        <dbReference type="ARBA" id="ARBA00022771"/>
    </source>
</evidence>
<dbReference type="InterPro" id="IPR007588">
    <property type="entry name" value="Znf_FLYWCH"/>
</dbReference>